<dbReference type="InterPro" id="IPR041698">
    <property type="entry name" value="Methyltransf_25"/>
</dbReference>
<dbReference type="RefSeq" id="WP_087279430.1">
    <property type="nucleotide sequence ID" value="NZ_CP021455.1"/>
</dbReference>
<protein>
    <submittedName>
        <fullName evidence="4">SAM-dependent methyltransferase</fullName>
    </submittedName>
</protein>
<evidence type="ECO:0000313" key="5">
    <source>
        <dbReference type="Proteomes" id="UP000196138"/>
    </source>
</evidence>
<organism evidence="4 5">
    <name type="scientific">Comamonas serinivorans</name>
    <dbReference type="NCBI Taxonomy" id="1082851"/>
    <lineage>
        <taxon>Bacteria</taxon>
        <taxon>Pseudomonadati</taxon>
        <taxon>Pseudomonadota</taxon>
        <taxon>Betaproteobacteria</taxon>
        <taxon>Burkholderiales</taxon>
        <taxon>Comamonadaceae</taxon>
        <taxon>Comamonas</taxon>
    </lineage>
</organism>
<dbReference type="EMBL" id="CP021455">
    <property type="protein sequence ID" value="ARU04580.1"/>
    <property type="molecule type" value="Genomic_DNA"/>
</dbReference>
<gene>
    <name evidence="4" type="ORF">CCO03_07730</name>
</gene>
<evidence type="ECO:0000259" key="3">
    <source>
        <dbReference type="Pfam" id="PF13649"/>
    </source>
</evidence>
<dbReference type="InterPro" id="IPR029063">
    <property type="entry name" value="SAM-dependent_MTases_sf"/>
</dbReference>
<dbReference type="CDD" id="cd02440">
    <property type="entry name" value="AdoMet_MTases"/>
    <property type="match status" value="1"/>
</dbReference>
<accession>A0A1Y0EME6</accession>
<dbReference type="OrthoDB" id="6006151at2"/>
<dbReference type="AlphaFoldDB" id="A0A1Y0EME6"/>
<dbReference type="PANTHER" id="PTHR43861">
    <property type="entry name" value="TRANS-ACONITATE 2-METHYLTRANSFERASE-RELATED"/>
    <property type="match status" value="1"/>
</dbReference>
<proteinExistence type="predicted"/>
<reference evidence="4 5" key="1">
    <citation type="submission" date="2017-05" db="EMBL/GenBank/DDBJ databases">
        <authorList>
            <person name="Song R."/>
            <person name="Chenine A.L."/>
            <person name="Ruprecht R.M."/>
        </authorList>
    </citation>
    <scope>NUCLEOTIDE SEQUENCE [LARGE SCALE GENOMIC DNA]</scope>
    <source>
        <strain evidence="4 5">DSM 26136</strain>
    </source>
</reference>
<evidence type="ECO:0000313" key="4">
    <source>
        <dbReference type="EMBL" id="ARU04580.1"/>
    </source>
</evidence>
<name>A0A1Y0EME6_9BURK</name>
<keyword evidence="5" id="KW-1185">Reference proteome</keyword>
<keyword evidence="2 4" id="KW-0808">Transferase</keyword>
<dbReference type="SUPFAM" id="SSF53335">
    <property type="entry name" value="S-adenosyl-L-methionine-dependent methyltransferases"/>
    <property type="match status" value="1"/>
</dbReference>
<sequence>MLDDYAARAPEYDLVYAKPERQSDWRAIEAWLPPVLGQGSVLEVACGTGYWTRCFAPHVREVLAFDANPATLALARQRVPQASVQFVQGDAYALPALPTLPTCPFDACFAGFWWSHVPRSRLPGFLRGLHATLRPGARVVFLDNRWVAGSSTPLADTDAEGNTFQCRRLSDGTTHRVLKTFPTPDEVRAQVHGMASDVQLDTWPHDWALAYRVN</sequence>
<dbReference type="KEGG" id="cser:CCO03_07730"/>
<dbReference type="GO" id="GO:0008168">
    <property type="term" value="F:methyltransferase activity"/>
    <property type="evidence" value="ECO:0007669"/>
    <property type="project" value="UniProtKB-KW"/>
</dbReference>
<dbReference type="PANTHER" id="PTHR43861:SF1">
    <property type="entry name" value="TRANS-ACONITATE 2-METHYLTRANSFERASE"/>
    <property type="match status" value="1"/>
</dbReference>
<keyword evidence="1 4" id="KW-0489">Methyltransferase</keyword>
<evidence type="ECO:0000256" key="2">
    <source>
        <dbReference type="ARBA" id="ARBA00022679"/>
    </source>
</evidence>
<feature type="domain" description="Methyltransferase" evidence="3">
    <location>
        <begin position="41"/>
        <end position="136"/>
    </location>
</feature>
<dbReference type="GO" id="GO:0032259">
    <property type="term" value="P:methylation"/>
    <property type="evidence" value="ECO:0007669"/>
    <property type="project" value="UniProtKB-KW"/>
</dbReference>
<dbReference type="Proteomes" id="UP000196138">
    <property type="component" value="Chromosome"/>
</dbReference>
<evidence type="ECO:0000256" key="1">
    <source>
        <dbReference type="ARBA" id="ARBA00022603"/>
    </source>
</evidence>
<dbReference type="Pfam" id="PF13649">
    <property type="entry name" value="Methyltransf_25"/>
    <property type="match status" value="1"/>
</dbReference>
<dbReference type="Gene3D" id="3.40.50.150">
    <property type="entry name" value="Vaccinia Virus protein VP39"/>
    <property type="match status" value="1"/>
</dbReference>